<name>A0A316HZV8_9SPHI</name>
<dbReference type="Proteomes" id="UP000245678">
    <property type="component" value="Unassembled WGS sequence"/>
</dbReference>
<accession>A0A316HZV8</accession>
<proteinExistence type="predicted"/>
<evidence type="ECO:0000313" key="1">
    <source>
        <dbReference type="EMBL" id="PWK80612.1"/>
    </source>
</evidence>
<sequence length="252" mass="26923">MFKLTNIVNQTLNDMKVKHLAICLAVSGFTLHLSAAAQIKSGGAYHKSVPVAPAVEGWYFRAVSGYPAAISFEPVVLFKNGEYFDVGDEPIETLDVAASKSRRPKAWGTWKKTGATFTLINSDGKPHDYKLGVGNWFPAYAYTGAIRLKKAYEKVSGGDYGNGTNALVINKINFIDATHFTEGANGGVMTSGATAWKKTANGGTYKISGNTIELNYGTKVIKKSFALGATGSPAHATNTMIFIGGDAYTDTE</sequence>
<reference evidence="1 2" key="1">
    <citation type="submission" date="2018-05" db="EMBL/GenBank/DDBJ databases">
        <title>Genomic Encyclopedia of Archaeal and Bacterial Type Strains, Phase II (KMG-II): from individual species to whole genera.</title>
        <authorList>
            <person name="Goeker M."/>
        </authorList>
    </citation>
    <scope>NUCLEOTIDE SEQUENCE [LARGE SCALE GENOMIC DNA]</scope>
    <source>
        <strain evidence="1 2">DSM 19975</strain>
    </source>
</reference>
<organism evidence="1 2">
    <name type="scientific">Mucilaginibacter oryzae</name>
    <dbReference type="NCBI Taxonomy" id="468058"/>
    <lineage>
        <taxon>Bacteria</taxon>
        <taxon>Pseudomonadati</taxon>
        <taxon>Bacteroidota</taxon>
        <taxon>Sphingobacteriia</taxon>
        <taxon>Sphingobacteriales</taxon>
        <taxon>Sphingobacteriaceae</taxon>
        <taxon>Mucilaginibacter</taxon>
    </lineage>
</organism>
<dbReference type="AlphaFoldDB" id="A0A316HZV8"/>
<protein>
    <submittedName>
        <fullName evidence="1">Uncharacterized protein</fullName>
    </submittedName>
</protein>
<comment type="caution">
    <text evidence="1">The sequence shown here is derived from an EMBL/GenBank/DDBJ whole genome shotgun (WGS) entry which is preliminary data.</text>
</comment>
<gene>
    <name evidence="1" type="ORF">LX99_01081</name>
</gene>
<dbReference type="EMBL" id="QGHA01000001">
    <property type="protein sequence ID" value="PWK80612.1"/>
    <property type="molecule type" value="Genomic_DNA"/>
</dbReference>
<evidence type="ECO:0000313" key="2">
    <source>
        <dbReference type="Proteomes" id="UP000245678"/>
    </source>
</evidence>
<keyword evidence="2" id="KW-1185">Reference proteome</keyword>